<dbReference type="EMBL" id="JBCFQL010000006">
    <property type="protein sequence ID" value="MFA9191137.1"/>
    <property type="molecule type" value="Genomic_DNA"/>
</dbReference>
<name>A0ABV4TCM0_9FLAO</name>
<dbReference type="SUPFAM" id="SSF47413">
    <property type="entry name" value="lambda repressor-like DNA-binding domains"/>
    <property type="match status" value="1"/>
</dbReference>
<protein>
    <submittedName>
        <fullName evidence="2">Helix-turn-helix transcriptional regulator</fullName>
    </submittedName>
</protein>
<gene>
    <name evidence="2" type="ORF">AAGV28_07110</name>
</gene>
<dbReference type="InterPro" id="IPR001387">
    <property type="entry name" value="Cro/C1-type_HTH"/>
</dbReference>
<sequence length="81" mass="9072">MKEQNVVVTMLLEEKRNKVASIIQTARVQKGWSQTGLGDRVGFSRSTIARIEACAFSPNADQLYMILECLDLTLKIGNEEI</sequence>
<dbReference type="CDD" id="cd00093">
    <property type="entry name" value="HTH_XRE"/>
    <property type="match status" value="1"/>
</dbReference>
<reference evidence="2 3" key="1">
    <citation type="submission" date="2024-04" db="EMBL/GenBank/DDBJ databases">
        <title>New Clade of Flavobacterium.</title>
        <authorList>
            <person name="Matos L."/>
            <person name="Proenca D.N."/>
            <person name="Fransisco R.M."/>
            <person name="Chung A.P."/>
            <person name="Maccario L."/>
            <person name="Sorensen S.J."/>
            <person name="Morais P.V."/>
        </authorList>
    </citation>
    <scope>NUCLEOTIDE SEQUENCE [LARGE SCALE GENOMIC DNA]</scope>
    <source>
        <strain evidence="2 3">FZUC8N2.13</strain>
    </source>
</reference>
<organism evidence="2 3">
    <name type="scientific">Flavobacterium zubiriense</name>
    <dbReference type="NCBI Taxonomy" id="3138075"/>
    <lineage>
        <taxon>Bacteria</taxon>
        <taxon>Pseudomonadati</taxon>
        <taxon>Bacteroidota</taxon>
        <taxon>Flavobacteriia</taxon>
        <taxon>Flavobacteriales</taxon>
        <taxon>Flavobacteriaceae</taxon>
        <taxon>Flavobacterium</taxon>
    </lineage>
</organism>
<comment type="caution">
    <text evidence="2">The sequence shown here is derived from an EMBL/GenBank/DDBJ whole genome shotgun (WGS) entry which is preliminary data.</text>
</comment>
<dbReference type="RefSeq" id="WP_373406130.1">
    <property type="nucleotide sequence ID" value="NZ_JBCFQL010000006.1"/>
</dbReference>
<dbReference type="Proteomes" id="UP001574169">
    <property type="component" value="Unassembled WGS sequence"/>
</dbReference>
<proteinExistence type="predicted"/>
<accession>A0ABV4TCM0</accession>
<evidence type="ECO:0000313" key="3">
    <source>
        <dbReference type="Proteomes" id="UP001574169"/>
    </source>
</evidence>
<keyword evidence="3" id="KW-1185">Reference proteome</keyword>
<dbReference type="SMART" id="SM00530">
    <property type="entry name" value="HTH_XRE"/>
    <property type="match status" value="1"/>
</dbReference>
<dbReference type="InterPro" id="IPR010982">
    <property type="entry name" value="Lambda_DNA-bd_dom_sf"/>
</dbReference>
<evidence type="ECO:0000313" key="2">
    <source>
        <dbReference type="EMBL" id="MFA9191137.1"/>
    </source>
</evidence>
<dbReference type="Gene3D" id="1.10.260.40">
    <property type="entry name" value="lambda repressor-like DNA-binding domains"/>
    <property type="match status" value="1"/>
</dbReference>
<dbReference type="PROSITE" id="PS50943">
    <property type="entry name" value="HTH_CROC1"/>
    <property type="match status" value="1"/>
</dbReference>
<evidence type="ECO:0000259" key="1">
    <source>
        <dbReference type="PROSITE" id="PS50943"/>
    </source>
</evidence>
<feature type="domain" description="HTH cro/C1-type" evidence="1">
    <location>
        <begin position="23"/>
        <end position="77"/>
    </location>
</feature>
<dbReference type="Pfam" id="PF01381">
    <property type="entry name" value="HTH_3"/>
    <property type="match status" value="1"/>
</dbReference>